<protein>
    <recommendedName>
        <fullName evidence="3">DUF4829 domain-containing protein</fullName>
    </recommendedName>
</protein>
<keyword evidence="2" id="KW-1185">Reference proteome</keyword>
<gene>
    <name evidence="1" type="ORF">P5F74_08675</name>
</gene>
<accession>A0ABU6NL90</accession>
<organism evidence="1 2">
    <name type="scientific">Shouchella miscanthi</name>
    <dbReference type="NCBI Taxonomy" id="2598861"/>
    <lineage>
        <taxon>Bacteria</taxon>
        <taxon>Bacillati</taxon>
        <taxon>Bacillota</taxon>
        <taxon>Bacilli</taxon>
        <taxon>Bacillales</taxon>
        <taxon>Bacillaceae</taxon>
        <taxon>Shouchella</taxon>
    </lineage>
</organism>
<comment type="caution">
    <text evidence="1">The sequence shown here is derived from an EMBL/GenBank/DDBJ whole genome shotgun (WGS) entry which is preliminary data.</text>
</comment>
<sequence length="172" mass="19540">MKKIMIGVSIFTAILLIFLLVQNNRLKDEKIAIESALSLAKENEEEETQNVLIHTDAGEAGEAFVNGYFNYVQHAKREAVEPYITSNVEELLSFDEPQGVEGALEGEDVESEVKNLKVYYGQSTNERQELYVVFDNEISFNSVTSSVASYMELDMILTDESWKVDRLTFDQH</sequence>
<evidence type="ECO:0000313" key="1">
    <source>
        <dbReference type="EMBL" id="MED4128198.1"/>
    </source>
</evidence>
<dbReference type="Proteomes" id="UP001341820">
    <property type="component" value="Unassembled WGS sequence"/>
</dbReference>
<name>A0ABU6NL90_9BACI</name>
<dbReference type="RefSeq" id="WP_328236988.1">
    <property type="nucleotide sequence ID" value="NZ_JAROAS010000015.1"/>
</dbReference>
<evidence type="ECO:0000313" key="2">
    <source>
        <dbReference type="Proteomes" id="UP001341820"/>
    </source>
</evidence>
<evidence type="ECO:0008006" key="3">
    <source>
        <dbReference type="Google" id="ProtNLM"/>
    </source>
</evidence>
<reference evidence="1 2" key="1">
    <citation type="submission" date="2023-03" db="EMBL/GenBank/DDBJ databases">
        <title>Bacillus Genome Sequencing.</title>
        <authorList>
            <person name="Dunlap C."/>
        </authorList>
    </citation>
    <scope>NUCLEOTIDE SEQUENCE [LARGE SCALE GENOMIC DNA]</scope>
    <source>
        <strain evidence="1 2">B-4107</strain>
    </source>
</reference>
<dbReference type="EMBL" id="JAROAS010000015">
    <property type="protein sequence ID" value="MED4128198.1"/>
    <property type="molecule type" value="Genomic_DNA"/>
</dbReference>
<proteinExistence type="predicted"/>